<dbReference type="GO" id="GO:0043190">
    <property type="term" value="C:ATP-binding cassette (ABC) transporter complex"/>
    <property type="evidence" value="ECO:0007669"/>
    <property type="project" value="InterPro"/>
</dbReference>
<proteinExistence type="inferred from homology"/>
<evidence type="ECO:0000259" key="4">
    <source>
        <dbReference type="Pfam" id="PF00496"/>
    </source>
</evidence>
<dbReference type="PIRSF" id="PIRSF002741">
    <property type="entry name" value="MppA"/>
    <property type="match status" value="1"/>
</dbReference>
<dbReference type="NCBIfam" id="TIGR01409">
    <property type="entry name" value="TAT_signal_seq"/>
    <property type="match status" value="1"/>
</dbReference>
<evidence type="ECO:0000313" key="6">
    <source>
        <dbReference type="Proteomes" id="UP000053235"/>
    </source>
</evidence>
<dbReference type="GO" id="GO:0030288">
    <property type="term" value="C:outer membrane-bounded periplasmic space"/>
    <property type="evidence" value="ECO:0007669"/>
    <property type="project" value="TreeGrafter"/>
</dbReference>
<dbReference type="CDD" id="cd08497">
    <property type="entry name" value="MbnE-like"/>
    <property type="match status" value="1"/>
</dbReference>
<dbReference type="GO" id="GO:0015833">
    <property type="term" value="P:peptide transport"/>
    <property type="evidence" value="ECO:0007669"/>
    <property type="project" value="TreeGrafter"/>
</dbReference>
<gene>
    <name evidence="5" type="primary">appA</name>
    <name evidence="5" type="ORF">LAX5112_02818</name>
</gene>
<dbReference type="STRING" id="388408.LAX5112_02818"/>
<comment type="subcellular location">
    <subcellularLocation>
        <location evidence="1">Periplasm</location>
    </subcellularLocation>
</comment>
<dbReference type="PROSITE" id="PS51318">
    <property type="entry name" value="TAT"/>
    <property type="match status" value="1"/>
</dbReference>
<dbReference type="Gene3D" id="3.10.105.10">
    <property type="entry name" value="Dipeptide-binding Protein, Domain 3"/>
    <property type="match status" value="1"/>
</dbReference>
<dbReference type="InterPro" id="IPR006311">
    <property type="entry name" value="TAT_signal"/>
</dbReference>
<evidence type="ECO:0000256" key="3">
    <source>
        <dbReference type="ARBA" id="ARBA00022729"/>
    </source>
</evidence>
<organism evidence="5 6">
    <name type="scientific">Roseibium alexandrii</name>
    <dbReference type="NCBI Taxonomy" id="388408"/>
    <lineage>
        <taxon>Bacteria</taxon>
        <taxon>Pseudomonadati</taxon>
        <taxon>Pseudomonadota</taxon>
        <taxon>Alphaproteobacteria</taxon>
        <taxon>Hyphomicrobiales</taxon>
        <taxon>Stappiaceae</taxon>
        <taxon>Roseibium</taxon>
    </lineage>
</organism>
<dbReference type="Gene3D" id="3.40.190.10">
    <property type="entry name" value="Periplasmic binding protein-like II"/>
    <property type="match status" value="1"/>
</dbReference>
<accession>A0A0M7AAI8</accession>
<dbReference type="GO" id="GO:1904680">
    <property type="term" value="F:peptide transmembrane transporter activity"/>
    <property type="evidence" value="ECO:0007669"/>
    <property type="project" value="TreeGrafter"/>
</dbReference>
<evidence type="ECO:0000313" key="5">
    <source>
        <dbReference type="EMBL" id="CTQ71426.1"/>
    </source>
</evidence>
<sequence>MTNRQGPDRRQVLKFSGAAALTAASGPFLSRAALAASEGTGPRHGLSVFGDLKYGSDFTHFDYVNPDAPKGGTFNFQAPYWSFNQNVLTYNTFNSFILKGDAPPRMELCFDTLMVRAYDEPDAVYGLVAESVEVSEDGNRFIFNLRPEAKFHDGSKLTAEDVAFSMLLLKEHGHPNISQPMRVLTDAEVLDEYRVALQFDGTQSRNYPLGVAAGYPIFSKRYYTAYDFEQSTLTPPLSSGPYKVGKHAVGRFVEYHKVNDYWANDLPVLRGQKNFQIVRVEFFRERQVAFEAFKKGTVRYREEFSSKNWATEYNFPAVEDGRVMTKVFPDGRPSGAQGWFLNTRRDKFKDPRVREALGYAFDFEWSNKNLFYDLYQRTQSYFENSEMKAEGVPQGAELALLEPYRDQLPESVFGEPVTPPVSDGSGFDRGLLRRANELLREAGYTRDGSNLVGPDGKPFTIEFLNNTTSFERIVNPFIKNLKRLGVDATFRVVDGAQYQARLNEFDFDIASRRFAFSATLSDPIREYWTTRSASVPGSSNLAGISDPVIDALTDKVLAAQSKEEMVTAARAIDRVLRAGYYWIPQWYKNTHSVAIWDMFGFPPEPPKYFFPVEDLWWIDPEKAKIIEDAG</sequence>
<dbReference type="OrthoDB" id="9803988at2"/>
<dbReference type="EMBL" id="CXWD01000010">
    <property type="protein sequence ID" value="CTQ71426.1"/>
    <property type="molecule type" value="Genomic_DNA"/>
</dbReference>
<dbReference type="AlphaFoldDB" id="A0A0M7AAI8"/>
<dbReference type="GO" id="GO:0042884">
    <property type="term" value="P:microcin transport"/>
    <property type="evidence" value="ECO:0007669"/>
    <property type="project" value="TreeGrafter"/>
</dbReference>
<evidence type="ECO:0000256" key="1">
    <source>
        <dbReference type="ARBA" id="ARBA00004418"/>
    </source>
</evidence>
<keyword evidence="3" id="KW-0732">Signal</keyword>
<feature type="domain" description="Solute-binding protein family 5" evidence="4">
    <location>
        <begin position="124"/>
        <end position="528"/>
    </location>
</feature>
<comment type="similarity">
    <text evidence="2">Belongs to the bacterial solute-binding protein 5 family.</text>
</comment>
<dbReference type="SUPFAM" id="SSF53850">
    <property type="entry name" value="Periplasmic binding protein-like II"/>
    <property type="match status" value="1"/>
</dbReference>
<dbReference type="Pfam" id="PF00496">
    <property type="entry name" value="SBP_bac_5"/>
    <property type="match status" value="1"/>
</dbReference>
<dbReference type="InterPro" id="IPR019546">
    <property type="entry name" value="TAT_signal_bac_arc"/>
</dbReference>
<dbReference type="InterPro" id="IPR030678">
    <property type="entry name" value="Peptide/Ni-bd"/>
</dbReference>
<evidence type="ECO:0000256" key="2">
    <source>
        <dbReference type="ARBA" id="ARBA00005695"/>
    </source>
</evidence>
<dbReference type="RefSeq" id="WP_055672353.1">
    <property type="nucleotide sequence ID" value="NZ_CXWD01000010.1"/>
</dbReference>
<dbReference type="InterPro" id="IPR000914">
    <property type="entry name" value="SBP_5_dom"/>
</dbReference>
<dbReference type="Proteomes" id="UP000053235">
    <property type="component" value="Unassembled WGS sequence"/>
</dbReference>
<reference evidence="6" key="1">
    <citation type="submission" date="2015-07" db="EMBL/GenBank/DDBJ databases">
        <authorList>
            <person name="Rodrigo-Torres Lidia"/>
            <person name="Arahal R.David."/>
        </authorList>
    </citation>
    <scope>NUCLEOTIDE SEQUENCE [LARGE SCALE GENOMIC DNA]</scope>
    <source>
        <strain evidence="6">CECT 5112</strain>
    </source>
</reference>
<dbReference type="InterPro" id="IPR039424">
    <property type="entry name" value="SBP_5"/>
</dbReference>
<keyword evidence="6" id="KW-1185">Reference proteome</keyword>
<name>A0A0M7AAI8_9HYPH</name>
<dbReference type="PANTHER" id="PTHR30290">
    <property type="entry name" value="PERIPLASMIC BINDING COMPONENT OF ABC TRANSPORTER"/>
    <property type="match status" value="1"/>
</dbReference>
<protein>
    <submittedName>
        <fullName evidence="5">Oligopeptide-binding protein AppA</fullName>
    </submittedName>
</protein>
<dbReference type="PANTHER" id="PTHR30290:SF64">
    <property type="entry name" value="ABC TRANSPORTER PERIPLASMIC BINDING PROTEIN"/>
    <property type="match status" value="1"/>
</dbReference>